<dbReference type="InterPro" id="IPR018117">
    <property type="entry name" value="C5_DNA_meth_AS"/>
</dbReference>
<dbReference type="Proteomes" id="UP000017800">
    <property type="component" value="Unassembled WGS sequence"/>
</dbReference>
<keyword evidence="4" id="KW-0680">Restriction system</keyword>
<reference evidence="9 10" key="2">
    <citation type="submission" date="2013-11" db="EMBL/GenBank/DDBJ databases">
        <title>Whole genome shotgun sequence of Vibrio halioticoli NBRC 102217.</title>
        <authorList>
            <person name="Isaki S."/>
            <person name="Kimura A."/>
            <person name="Ohji S."/>
            <person name="Hosoyama A."/>
            <person name="Fujita N."/>
            <person name="Hashimoto M."/>
            <person name="Hosoyama Y."/>
            <person name="Yamazoe A."/>
        </authorList>
    </citation>
    <scope>NUCLEOTIDE SEQUENCE [LARGE SCALE GENOMIC DNA]</scope>
    <source>
        <strain evidence="9 10">NBRC 102217</strain>
    </source>
</reference>
<dbReference type="NCBIfam" id="TIGR00675">
    <property type="entry name" value="dcm"/>
    <property type="match status" value="1"/>
</dbReference>
<dbReference type="InterPro" id="IPR029063">
    <property type="entry name" value="SAM-dependent_MTases_sf"/>
</dbReference>
<dbReference type="AlphaFoldDB" id="V5HIL8"/>
<keyword evidence="10" id="KW-1185">Reference proteome</keyword>
<comment type="catalytic activity">
    <reaction evidence="5 8">
        <text>a 2'-deoxycytidine in DNA + S-adenosyl-L-methionine = a 5-methyl-2'-deoxycytidine in DNA + S-adenosyl-L-homocysteine + H(+)</text>
        <dbReference type="Rhea" id="RHEA:13681"/>
        <dbReference type="Rhea" id="RHEA-COMP:11369"/>
        <dbReference type="Rhea" id="RHEA-COMP:11370"/>
        <dbReference type="ChEBI" id="CHEBI:15378"/>
        <dbReference type="ChEBI" id="CHEBI:57856"/>
        <dbReference type="ChEBI" id="CHEBI:59789"/>
        <dbReference type="ChEBI" id="CHEBI:85452"/>
        <dbReference type="ChEBI" id="CHEBI:85454"/>
        <dbReference type="EC" id="2.1.1.37"/>
    </reaction>
</comment>
<evidence type="ECO:0000256" key="1">
    <source>
        <dbReference type="ARBA" id="ARBA00022603"/>
    </source>
</evidence>
<dbReference type="Gene3D" id="3.40.50.150">
    <property type="entry name" value="Vaccinia Virus protein VP39"/>
    <property type="match status" value="1"/>
</dbReference>
<dbReference type="Gene3D" id="3.90.120.10">
    <property type="entry name" value="DNA Methylase, subunit A, domain 2"/>
    <property type="match status" value="1"/>
</dbReference>
<dbReference type="GO" id="GO:0003886">
    <property type="term" value="F:DNA (cytosine-5-)-methyltransferase activity"/>
    <property type="evidence" value="ECO:0007669"/>
    <property type="project" value="UniProtKB-EC"/>
</dbReference>
<dbReference type="eggNOG" id="COG0270">
    <property type="taxonomic scope" value="Bacteria"/>
</dbReference>
<feature type="active site" evidence="6">
    <location>
        <position position="165"/>
    </location>
</feature>
<evidence type="ECO:0000313" key="9">
    <source>
        <dbReference type="EMBL" id="GAD89180.1"/>
    </source>
</evidence>
<dbReference type="PROSITE" id="PS00095">
    <property type="entry name" value="C5_MTASE_2"/>
    <property type="match status" value="1"/>
</dbReference>
<dbReference type="PROSITE" id="PS51679">
    <property type="entry name" value="SAM_MT_C5"/>
    <property type="match status" value="1"/>
</dbReference>
<evidence type="ECO:0000256" key="4">
    <source>
        <dbReference type="ARBA" id="ARBA00022747"/>
    </source>
</evidence>
<dbReference type="GO" id="GO:0009307">
    <property type="term" value="P:DNA restriction-modification system"/>
    <property type="evidence" value="ECO:0007669"/>
    <property type="project" value="UniProtKB-KW"/>
</dbReference>
<dbReference type="CDD" id="cd00315">
    <property type="entry name" value="Cyt_C5_DNA_methylase"/>
    <property type="match status" value="1"/>
</dbReference>
<protein>
    <recommendedName>
        <fullName evidence="8">Cytosine-specific methyltransferase</fullName>
        <ecNumber evidence="8">2.1.1.37</ecNumber>
    </recommendedName>
</protein>
<dbReference type="OrthoDB" id="9813719at2"/>
<dbReference type="RefSeq" id="WP_023403551.1">
    <property type="nucleotide sequence ID" value="NZ_BAUJ01000016.1"/>
</dbReference>
<dbReference type="EMBL" id="BAUJ01000016">
    <property type="protein sequence ID" value="GAD89180.1"/>
    <property type="molecule type" value="Genomic_DNA"/>
</dbReference>
<dbReference type="PRINTS" id="PR00105">
    <property type="entry name" value="C5METTRFRASE"/>
</dbReference>
<comment type="similarity">
    <text evidence="6 7">Belongs to the class I-like SAM-binding methyltransferase superfamily. C5-methyltransferase family.</text>
</comment>
<dbReference type="InterPro" id="IPR050750">
    <property type="entry name" value="C5-MTase"/>
</dbReference>
<evidence type="ECO:0000256" key="3">
    <source>
        <dbReference type="ARBA" id="ARBA00022691"/>
    </source>
</evidence>
<sequence length="413" mass="47094">MNIKASIFHQIEETIKPLASKHVPEGTEVRAVVEQWLHAIATDSQLFADLSLATPSEIKEELLSLLKLEGLFSTRDKFFNDTFLHLPLKIKKDFNFRFIDLFAGIGGVRLGFQNAGGACVFSSEFDKNAQKTYALNHGDFPFGDITQIDPMMIPDHDVLLGGFPCQAFSVAGYRQGFDDEKGRGNLFFYIYEILKAKKPKAFLLENVKNLQGHDKGKTFGIIKESLKDLGYSVKFKVMNSMEYGNVPQTRERIYIIGFKGESEWESKTDSLTKQFTWPEKTSLNISIRDILEKDVGEIFYYEKYACHEILEQKMTRKDTVYQWRRHYVRENKSNVCPTLTANMGTGGHNVPLVLDDNDRIRKLTPRECSFVQGFPAEFLLPEGVTNSHLYKQFGNSVTVPVVEKIAKEIARLI</sequence>
<dbReference type="Pfam" id="PF00145">
    <property type="entry name" value="DNA_methylase"/>
    <property type="match status" value="1"/>
</dbReference>
<dbReference type="PROSITE" id="PS00094">
    <property type="entry name" value="C5_MTASE_1"/>
    <property type="match status" value="1"/>
</dbReference>
<dbReference type="InterPro" id="IPR001525">
    <property type="entry name" value="C5_MeTfrase"/>
</dbReference>
<comment type="caution">
    <text evidence="9">The sequence shown here is derived from an EMBL/GenBank/DDBJ whole genome shotgun (WGS) entry which is preliminary data.</text>
</comment>
<dbReference type="InterPro" id="IPR031303">
    <property type="entry name" value="C5_meth_CS"/>
</dbReference>
<keyword evidence="3 6" id="KW-0949">S-adenosyl-L-methionine</keyword>
<evidence type="ECO:0000313" key="10">
    <source>
        <dbReference type="Proteomes" id="UP000017800"/>
    </source>
</evidence>
<dbReference type="SUPFAM" id="SSF53335">
    <property type="entry name" value="S-adenosyl-L-methionine-dependent methyltransferases"/>
    <property type="match status" value="1"/>
</dbReference>
<evidence type="ECO:0000256" key="6">
    <source>
        <dbReference type="PROSITE-ProRule" id="PRU01016"/>
    </source>
</evidence>
<dbReference type="PANTHER" id="PTHR46098">
    <property type="entry name" value="TRNA (CYTOSINE(38)-C(5))-METHYLTRANSFERASE"/>
    <property type="match status" value="1"/>
</dbReference>
<reference evidence="9 10" key="1">
    <citation type="submission" date="2013-10" db="EMBL/GenBank/DDBJ databases">
        <authorList>
            <person name="Ichikawa N."/>
            <person name="Kimura A."/>
            <person name="Ohji S."/>
            <person name="Hosoyama A."/>
            <person name="Fujita N."/>
        </authorList>
    </citation>
    <scope>NUCLEOTIDE SEQUENCE [LARGE SCALE GENOMIC DNA]</scope>
    <source>
        <strain evidence="9 10">NBRC 102217</strain>
    </source>
</reference>
<evidence type="ECO:0000256" key="2">
    <source>
        <dbReference type="ARBA" id="ARBA00022679"/>
    </source>
</evidence>
<proteinExistence type="inferred from homology"/>
<keyword evidence="1 6" id="KW-0489">Methyltransferase</keyword>
<name>V5HIL8_9VIBR</name>
<dbReference type="GO" id="GO:0032259">
    <property type="term" value="P:methylation"/>
    <property type="evidence" value="ECO:0007669"/>
    <property type="project" value="UniProtKB-KW"/>
</dbReference>
<keyword evidence="2 6" id="KW-0808">Transferase</keyword>
<evidence type="ECO:0000256" key="5">
    <source>
        <dbReference type="ARBA" id="ARBA00047422"/>
    </source>
</evidence>
<evidence type="ECO:0000256" key="8">
    <source>
        <dbReference type="RuleBase" id="RU000417"/>
    </source>
</evidence>
<evidence type="ECO:0000256" key="7">
    <source>
        <dbReference type="RuleBase" id="RU000416"/>
    </source>
</evidence>
<organism evidence="9 10">
    <name type="scientific">Vibrio halioticoli NBRC 102217</name>
    <dbReference type="NCBI Taxonomy" id="1219072"/>
    <lineage>
        <taxon>Bacteria</taxon>
        <taxon>Pseudomonadati</taxon>
        <taxon>Pseudomonadota</taxon>
        <taxon>Gammaproteobacteria</taxon>
        <taxon>Vibrionales</taxon>
        <taxon>Vibrionaceae</taxon>
        <taxon>Vibrio</taxon>
    </lineage>
</organism>
<accession>V5HIL8</accession>
<dbReference type="EC" id="2.1.1.37" evidence="8"/>
<dbReference type="PANTHER" id="PTHR46098:SF1">
    <property type="entry name" value="TRNA (CYTOSINE(38)-C(5))-METHYLTRANSFERASE"/>
    <property type="match status" value="1"/>
</dbReference>
<gene>
    <name evidence="9" type="ORF">VHA01S_016_00370</name>
</gene>